<reference evidence="3" key="1">
    <citation type="journal article" date="2019" name="Int. J. Syst. Evol. Microbiol.">
        <title>The Global Catalogue of Microorganisms (GCM) 10K type strain sequencing project: providing services to taxonomists for standard genome sequencing and annotation.</title>
        <authorList>
            <consortium name="The Broad Institute Genomics Platform"/>
            <consortium name="The Broad Institute Genome Sequencing Center for Infectious Disease"/>
            <person name="Wu L."/>
            <person name="Ma J."/>
        </authorList>
    </citation>
    <scope>NUCLEOTIDE SEQUENCE [LARGE SCALE GENOMIC DNA]</scope>
    <source>
        <strain evidence="3">NBRC 101365</strain>
    </source>
</reference>
<evidence type="ECO:0000256" key="1">
    <source>
        <dbReference type="SAM" id="MobiDB-lite"/>
    </source>
</evidence>
<name>A0ABQ6CNH7_9HYPH</name>
<protein>
    <submittedName>
        <fullName evidence="2">Uncharacterized protein</fullName>
    </submittedName>
</protein>
<dbReference type="EMBL" id="BSPC01000054">
    <property type="protein sequence ID" value="GLS21926.1"/>
    <property type="molecule type" value="Genomic_DNA"/>
</dbReference>
<gene>
    <name evidence="2" type="ORF">GCM10007874_49430</name>
</gene>
<dbReference type="Proteomes" id="UP001156882">
    <property type="component" value="Unassembled WGS sequence"/>
</dbReference>
<evidence type="ECO:0000313" key="3">
    <source>
        <dbReference type="Proteomes" id="UP001156882"/>
    </source>
</evidence>
<accession>A0ABQ6CNH7</accession>
<keyword evidence="3" id="KW-1185">Reference proteome</keyword>
<evidence type="ECO:0000313" key="2">
    <source>
        <dbReference type="EMBL" id="GLS21926.1"/>
    </source>
</evidence>
<feature type="region of interest" description="Disordered" evidence="1">
    <location>
        <begin position="1"/>
        <end position="40"/>
    </location>
</feature>
<sequence>MTSATRPTSVVRSAKIQSARGGRDTCGTRTAKRERREAGLGMLTGIEAQRANWNRAREGNLA</sequence>
<comment type="caution">
    <text evidence="2">The sequence shown here is derived from an EMBL/GenBank/DDBJ whole genome shotgun (WGS) entry which is preliminary data.</text>
</comment>
<proteinExistence type="predicted"/>
<feature type="compositionally biased region" description="Polar residues" evidence="1">
    <location>
        <begin position="1"/>
        <end position="11"/>
    </location>
</feature>
<organism evidence="2 3">
    <name type="scientific">Labrys miyagiensis</name>
    <dbReference type="NCBI Taxonomy" id="346912"/>
    <lineage>
        <taxon>Bacteria</taxon>
        <taxon>Pseudomonadati</taxon>
        <taxon>Pseudomonadota</taxon>
        <taxon>Alphaproteobacteria</taxon>
        <taxon>Hyphomicrobiales</taxon>
        <taxon>Xanthobacteraceae</taxon>
        <taxon>Labrys</taxon>
    </lineage>
</organism>